<dbReference type="CDD" id="cd08512">
    <property type="entry name" value="PBP2_NikA_DppA_OppA_like_7"/>
    <property type="match status" value="1"/>
</dbReference>
<evidence type="ECO:0000256" key="5">
    <source>
        <dbReference type="ARBA" id="ARBA00022764"/>
    </source>
</evidence>
<dbReference type="Gene3D" id="3.10.105.10">
    <property type="entry name" value="Dipeptide-binding Protein, Domain 3"/>
    <property type="match status" value="1"/>
</dbReference>
<evidence type="ECO:0000256" key="3">
    <source>
        <dbReference type="ARBA" id="ARBA00022448"/>
    </source>
</evidence>
<accession>U4VEW3</accession>
<dbReference type="InterPro" id="IPR030678">
    <property type="entry name" value="Peptide/Ni-bd"/>
</dbReference>
<evidence type="ECO:0000256" key="6">
    <source>
        <dbReference type="SAM" id="SignalP"/>
    </source>
</evidence>
<evidence type="ECO:0000256" key="4">
    <source>
        <dbReference type="ARBA" id="ARBA00022729"/>
    </source>
</evidence>
<keyword evidence="4 6" id="KW-0732">Signal</keyword>
<feature type="signal peptide" evidence="6">
    <location>
        <begin position="1"/>
        <end position="20"/>
    </location>
</feature>
<dbReference type="PANTHER" id="PTHR30290">
    <property type="entry name" value="PERIPLASMIC BINDING COMPONENT OF ABC TRANSPORTER"/>
    <property type="match status" value="1"/>
</dbReference>
<feature type="chain" id="PRO_5004656981" evidence="6">
    <location>
        <begin position="21"/>
        <end position="533"/>
    </location>
</feature>
<dbReference type="Proteomes" id="UP000016842">
    <property type="component" value="Unassembled WGS sequence"/>
</dbReference>
<dbReference type="GO" id="GO:1904680">
    <property type="term" value="F:peptide transmembrane transporter activity"/>
    <property type="evidence" value="ECO:0007669"/>
    <property type="project" value="TreeGrafter"/>
</dbReference>
<reference evidence="8 9" key="1">
    <citation type="journal article" date="2014" name="FEMS Microbiol. Lett.">
        <title>Genome sequencing analysis reveals virulence-related gene content of Ochrobactrum intermedium strain 229E, a urease-positive strain isolated from the human gastric niche.</title>
        <authorList>
            <person name="Kulkarni G.J."/>
            <person name="Shetty S."/>
            <person name="Dharne M.S."/>
            <person name="Shouche Y.S."/>
        </authorList>
    </citation>
    <scope>NUCLEOTIDE SEQUENCE [LARGE SCALE GENOMIC DNA]</scope>
    <source>
        <strain evidence="8 9">229E</strain>
    </source>
</reference>
<comment type="subcellular location">
    <subcellularLocation>
        <location evidence="1">Periplasm</location>
    </subcellularLocation>
</comment>
<evidence type="ECO:0000256" key="1">
    <source>
        <dbReference type="ARBA" id="ARBA00004418"/>
    </source>
</evidence>
<dbReference type="PATRIC" id="fig|1337887.3.peg.3148"/>
<name>U4VEW3_9HYPH</name>
<gene>
    <name evidence="8" type="ORF">Q644_22095</name>
</gene>
<proteinExistence type="inferred from homology"/>
<dbReference type="GO" id="GO:0043190">
    <property type="term" value="C:ATP-binding cassette (ABC) transporter complex"/>
    <property type="evidence" value="ECO:0007669"/>
    <property type="project" value="InterPro"/>
</dbReference>
<dbReference type="InterPro" id="IPR039424">
    <property type="entry name" value="SBP_5"/>
</dbReference>
<sequence length="533" mass="58318">MISRRGFLAGAAAVPFLSYASILPAIGAGRQDILVVAQQLDNMTSLDPHESFEAVGSEICNNMYQRLVHPSLSNPDQVEGGVAVSWEADGEGKVFTFKIDPNAKFASGAQITAEDAAFSLQRAIKMNKGPAFIIGQFGFTPENAEKSIVATDPSTLTLTVEQPTSLPFLLYCLSASVASIVEKKTVLENASGDDLGNGWLQKNSAGSGEWVLVSWKPSESIILNVNPHGAYKGNVKRILLRHVADPSSQLLMLQKGDVDIARNLTTEQLRILDGDENYNLVRKGVGGLMLMSLNQSVEALAKPKVWEAIKWAVDYEGIQKNIVPLNYKVHQTLVPEGFPAALNENPFKKDIAKAKALLAEAGVPDGFSIKMDHYSAQPSPDIAQAIQASLAEIGIKVELLAAENRQVLTKMRAREHQMALTVWGGSDYFDPNTNVDVFCNNPDNSDDAKTKPFAWRSHFQNEDFAKKSLAARDEQDPAKRVKMYEDLQREFMNNSPFIIMMQKFETAACRKDVTGMRLGVLSDSHSYAGIAKA</sequence>
<keyword evidence="5" id="KW-0574">Periplasm</keyword>
<dbReference type="AlphaFoldDB" id="U4VEW3"/>
<protein>
    <submittedName>
        <fullName evidence="8">Peptide ABC transporter substrate-binding protein</fullName>
    </submittedName>
</protein>
<organism evidence="8 9">
    <name type="scientific">Brucella intermedia 229E</name>
    <dbReference type="NCBI Taxonomy" id="1337887"/>
    <lineage>
        <taxon>Bacteria</taxon>
        <taxon>Pseudomonadati</taxon>
        <taxon>Pseudomonadota</taxon>
        <taxon>Alphaproteobacteria</taxon>
        <taxon>Hyphomicrobiales</taxon>
        <taxon>Brucellaceae</taxon>
        <taxon>Brucella/Ochrobactrum group</taxon>
        <taxon>Brucella</taxon>
    </lineage>
</organism>
<dbReference type="SUPFAM" id="SSF53850">
    <property type="entry name" value="Periplasmic binding protein-like II"/>
    <property type="match status" value="1"/>
</dbReference>
<dbReference type="InterPro" id="IPR000914">
    <property type="entry name" value="SBP_5_dom"/>
</dbReference>
<dbReference type="PIRSF" id="PIRSF002741">
    <property type="entry name" value="MppA"/>
    <property type="match status" value="1"/>
</dbReference>
<dbReference type="Pfam" id="PF00496">
    <property type="entry name" value="SBP_bac_5"/>
    <property type="match status" value="1"/>
</dbReference>
<dbReference type="Gene3D" id="3.40.190.10">
    <property type="entry name" value="Periplasmic binding protein-like II"/>
    <property type="match status" value="1"/>
</dbReference>
<dbReference type="PANTHER" id="PTHR30290:SF10">
    <property type="entry name" value="PERIPLASMIC OLIGOPEPTIDE-BINDING PROTEIN-RELATED"/>
    <property type="match status" value="1"/>
</dbReference>
<keyword evidence="3" id="KW-0813">Transport</keyword>
<dbReference type="GO" id="GO:0015833">
    <property type="term" value="P:peptide transport"/>
    <property type="evidence" value="ECO:0007669"/>
    <property type="project" value="TreeGrafter"/>
</dbReference>
<dbReference type="EMBL" id="ASXJ01000174">
    <property type="protein sequence ID" value="ERM01362.1"/>
    <property type="molecule type" value="Genomic_DNA"/>
</dbReference>
<evidence type="ECO:0000259" key="7">
    <source>
        <dbReference type="Pfam" id="PF00496"/>
    </source>
</evidence>
<dbReference type="Gene3D" id="3.90.76.10">
    <property type="entry name" value="Dipeptide-binding Protein, Domain 1"/>
    <property type="match status" value="1"/>
</dbReference>
<comment type="caution">
    <text evidence="8">The sequence shown here is derived from an EMBL/GenBank/DDBJ whole genome shotgun (WGS) entry which is preliminary data.</text>
</comment>
<evidence type="ECO:0000256" key="2">
    <source>
        <dbReference type="ARBA" id="ARBA00005695"/>
    </source>
</evidence>
<feature type="domain" description="Solute-binding protein family 5" evidence="7">
    <location>
        <begin position="78"/>
        <end position="444"/>
    </location>
</feature>
<evidence type="ECO:0000313" key="9">
    <source>
        <dbReference type="Proteomes" id="UP000016842"/>
    </source>
</evidence>
<comment type="similarity">
    <text evidence="2">Belongs to the bacterial solute-binding protein 5 family.</text>
</comment>
<evidence type="ECO:0000313" key="8">
    <source>
        <dbReference type="EMBL" id="ERM01362.1"/>
    </source>
</evidence>
<dbReference type="GO" id="GO:0030288">
    <property type="term" value="C:outer membrane-bounded periplasmic space"/>
    <property type="evidence" value="ECO:0007669"/>
    <property type="project" value="UniProtKB-ARBA"/>
</dbReference>